<dbReference type="SUPFAM" id="SSF47413">
    <property type="entry name" value="lambda repressor-like DNA-binding domains"/>
    <property type="match status" value="1"/>
</dbReference>
<dbReference type="PANTHER" id="PTHR47691">
    <property type="entry name" value="REGULATOR-RELATED"/>
    <property type="match status" value="1"/>
</dbReference>
<evidence type="ECO:0000256" key="1">
    <source>
        <dbReference type="PROSITE-ProRule" id="PRU00339"/>
    </source>
</evidence>
<dbReference type="GO" id="GO:0043531">
    <property type="term" value="F:ADP binding"/>
    <property type="evidence" value="ECO:0007669"/>
    <property type="project" value="InterPro"/>
</dbReference>
<protein>
    <submittedName>
        <fullName evidence="3">Tetratricopeptide (TPR) repeat protein</fullName>
    </submittedName>
</protein>
<dbReference type="PROSITE" id="PS50943">
    <property type="entry name" value="HTH_CROC1"/>
    <property type="match status" value="1"/>
</dbReference>
<feature type="domain" description="HTH cro/C1-type" evidence="2">
    <location>
        <begin position="12"/>
        <end position="43"/>
    </location>
</feature>
<dbReference type="AlphaFoldDB" id="A0A7W7CDC7"/>
<dbReference type="InterPro" id="IPR010982">
    <property type="entry name" value="Lambda_DNA-bd_dom_sf"/>
</dbReference>
<keyword evidence="1" id="KW-0802">TPR repeat</keyword>
<dbReference type="Gene3D" id="1.25.40.10">
    <property type="entry name" value="Tetratricopeptide repeat domain"/>
    <property type="match status" value="2"/>
</dbReference>
<sequence length="736" mass="80755">MDSHKHEFGGELRRRRERAGFSLGAFAKLIHYSKSHLSKVETGCAAGNREFAQKCDIALEANGALLALMRDRPHRRAGTRTAAVTGLPPVTRHFTGRERERKAIVAVLRDMSTEGVCVLSGMAGVGKTALALRSAWDVADLFPDGCLFLDLDGQALAGAQATAHDILDLLLRLLGVPGEQIPPQFDARANLYRSRLRGKRLLVVLDNAAGTAQVAPLIPAEPRCSLMITSRNKLNALDDAVRVNVDVLPHAEAVTLFRAIAGDRVSAAPDELVARVVQLCGRLPLAIRIAGSRLRTGANASLQDFERRLAEETSRLGVLDDGERSVAAAFALSYRELPLDQARVFRLLALHPGRVIETDDIAALADVDLEQATVLADRIGDTHLVTHTADGHVILHDLIRDFARALPEVEEQGAAVRRLLDHNLQLTRTSDEFLAPHRYRVQLDLPDLPVSSTALPDRESALAWFDRRWPTLVGLCGLAATQRLHRHCWQLAFLLRDYFFQSKLWDQWIGTHRTAAAAARVAGDNRALALTLNNLGIAYADRGELEQATGHYEEASDLFREAGDEHGLINAASNMAWAALYLGDHERAWHELWTAGAAYRRLGNKRNAAIALRGVSLAEVELGRHDDAVAHADESYDRFRELDLPLDMTMSLNSSAWAHFRADQHELAAERYRLAAASASDCGSPYEHARALIGLGNVHAAAGRSAEAQAEWTRADELHPPLDQRMVGEARVRAGD</sequence>
<dbReference type="InterPro" id="IPR027417">
    <property type="entry name" value="P-loop_NTPase"/>
</dbReference>
<dbReference type="Pfam" id="PF13560">
    <property type="entry name" value="HTH_31"/>
    <property type="match status" value="1"/>
</dbReference>
<dbReference type="PROSITE" id="PS50005">
    <property type="entry name" value="TPR"/>
    <property type="match status" value="1"/>
</dbReference>
<dbReference type="PANTHER" id="PTHR47691:SF3">
    <property type="entry name" value="HTH-TYPE TRANSCRIPTIONAL REGULATOR RV0890C-RELATED"/>
    <property type="match status" value="1"/>
</dbReference>
<dbReference type="GO" id="GO:0003677">
    <property type="term" value="F:DNA binding"/>
    <property type="evidence" value="ECO:0007669"/>
    <property type="project" value="InterPro"/>
</dbReference>
<dbReference type="EMBL" id="JACHMH010000001">
    <property type="protein sequence ID" value="MBB4677449.1"/>
    <property type="molecule type" value="Genomic_DNA"/>
</dbReference>
<evidence type="ECO:0000259" key="2">
    <source>
        <dbReference type="PROSITE" id="PS50943"/>
    </source>
</evidence>
<dbReference type="InterPro" id="IPR011990">
    <property type="entry name" value="TPR-like_helical_dom_sf"/>
</dbReference>
<proteinExistence type="predicted"/>
<evidence type="ECO:0000313" key="3">
    <source>
        <dbReference type="EMBL" id="MBB4677449.1"/>
    </source>
</evidence>
<accession>A0A7W7CDC7</accession>
<feature type="repeat" description="TPR" evidence="1">
    <location>
        <begin position="529"/>
        <end position="562"/>
    </location>
</feature>
<dbReference type="PRINTS" id="PR00364">
    <property type="entry name" value="DISEASERSIST"/>
</dbReference>
<dbReference type="SMART" id="SM00028">
    <property type="entry name" value="TPR"/>
    <property type="match status" value="4"/>
</dbReference>
<dbReference type="RefSeq" id="WP_185003395.1">
    <property type="nucleotide sequence ID" value="NZ_BAAAUI010000035.1"/>
</dbReference>
<dbReference type="Pfam" id="PF13424">
    <property type="entry name" value="TPR_12"/>
    <property type="match status" value="1"/>
</dbReference>
<dbReference type="Gene3D" id="1.10.8.430">
    <property type="entry name" value="Helical domain of apoptotic protease-activating factors"/>
    <property type="match status" value="1"/>
</dbReference>
<dbReference type="Pfam" id="PF00931">
    <property type="entry name" value="NB-ARC"/>
    <property type="match status" value="1"/>
</dbReference>
<evidence type="ECO:0000313" key="4">
    <source>
        <dbReference type="Proteomes" id="UP000533598"/>
    </source>
</evidence>
<dbReference type="Gene3D" id="3.40.50.300">
    <property type="entry name" value="P-loop containing nucleotide triphosphate hydrolases"/>
    <property type="match status" value="1"/>
</dbReference>
<keyword evidence="4" id="KW-1185">Reference proteome</keyword>
<dbReference type="InterPro" id="IPR019734">
    <property type="entry name" value="TPR_rpt"/>
</dbReference>
<dbReference type="SUPFAM" id="SSF52540">
    <property type="entry name" value="P-loop containing nucleoside triphosphate hydrolases"/>
    <property type="match status" value="1"/>
</dbReference>
<dbReference type="SMART" id="SM00530">
    <property type="entry name" value="HTH_XRE"/>
    <property type="match status" value="1"/>
</dbReference>
<gene>
    <name evidence="3" type="ORF">HNR67_003567</name>
</gene>
<comment type="caution">
    <text evidence="3">The sequence shown here is derived from an EMBL/GenBank/DDBJ whole genome shotgun (WGS) entry which is preliminary data.</text>
</comment>
<organism evidence="3 4">
    <name type="scientific">Crossiella cryophila</name>
    <dbReference type="NCBI Taxonomy" id="43355"/>
    <lineage>
        <taxon>Bacteria</taxon>
        <taxon>Bacillati</taxon>
        <taxon>Actinomycetota</taxon>
        <taxon>Actinomycetes</taxon>
        <taxon>Pseudonocardiales</taxon>
        <taxon>Pseudonocardiaceae</taxon>
        <taxon>Crossiella</taxon>
    </lineage>
</organism>
<dbReference type="InterPro" id="IPR002182">
    <property type="entry name" value="NB-ARC"/>
</dbReference>
<reference evidence="3 4" key="1">
    <citation type="submission" date="2020-08" db="EMBL/GenBank/DDBJ databases">
        <title>Sequencing the genomes of 1000 actinobacteria strains.</title>
        <authorList>
            <person name="Klenk H.-P."/>
        </authorList>
    </citation>
    <scope>NUCLEOTIDE SEQUENCE [LARGE SCALE GENOMIC DNA]</scope>
    <source>
        <strain evidence="3 4">DSM 44230</strain>
    </source>
</reference>
<dbReference type="InterPro" id="IPR042197">
    <property type="entry name" value="Apaf_helical"/>
</dbReference>
<name>A0A7W7CDC7_9PSEU</name>
<dbReference type="Gene3D" id="1.10.260.40">
    <property type="entry name" value="lambda repressor-like DNA-binding domains"/>
    <property type="match status" value="1"/>
</dbReference>
<dbReference type="Proteomes" id="UP000533598">
    <property type="component" value="Unassembled WGS sequence"/>
</dbReference>
<dbReference type="SUPFAM" id="SSF48452">
    <property type="entry name" value="TPR-like"/>
    <property type="match status" value="1"/>
</dbReference>
<dbReference type="InterPro" id="IPR001387">
    <property type="entry name" value="Cro/C1-type_HTH"/>
</dbReference>